<evidence type="ECO:0000313" key="5">
    <source>
        <dbReference type="Proteomes" id="UP001206128"/>
    </source>
</evidence>
<dbReference type="SUPFAM" id="SSF53098">
    <property type="entry name" value="Ribonuclease H-like"/>
    <property type="match status" value="1"/>
</dbReference>
<name>A0AAE3GDB0_9PSEU</name>
<dbReference type="PANTHER" id="PTHR30562">
    <property type="entry name" value="UVRC/OXIDOREDUCTASE"/>
    <property type="match status" value="1"/>
</dbReference>
<dbReference type="NCBIfam" id="TIGR00573">
    <property type="entry name" value="dnaq"/>
    <property type="match status" value="1"/>
</dbReference>
<reference evidence="4" key="1">
    <citation type="submission" date="2022-06" db="EMBL/GenBank/DDBJ databases">
        <title>Genomic Encyclopedia of Archaeal and Bacterial Type Strains, Phase II (KMG-II): from individual species to whole genera.</title>
        <authorList>
            <person name="Goeker M."/>
        </authorList>
    </citation>
    <scope>NUCLEOTIDE SEQUENCE</scope>
    <source>
        <strain evidence="4">DSM 43935</strain>
    </source>
</reference>
<feature type="compositionally biased region" description="Low complexity" evidence="2">
    <location>
        <begin position="1"/>
        <end position="20"/>
    </location>
</feature>
<sequence>MPTTTSSTPAPDPVTTATGTPPAPGGNGHSGSGSGSGAAVPWHAGPGPGDPPGIPSARGPGPAATQLSFDELGSPLRHTTFVVVDLETTGSRPDEDAITEIGAVKVRGGEVLGEFGTLVDPGRGIPPAIVELTGITEAMVSSAPRIETVLPAFLEFAAGAVLVAHNAAFDMGFLRAACERHGYRWPRPTVVCTVRLARRVLTREETPSCRLSALAELFQTRIQPTHRALDDARATTDVLHGLFERLGPLGVHSVEELLGYLPEVTAAQRRKRELAAPLPNQPGVYLFRGPNEEVLYVGTASDLRRRVRQYFTASEGRRRIREMVGLAVRVDWVTCAHALEAEVRELRLLAAHRPAYNRRSTNAQPGWWLALTDEAFPRLSVVRRARDGAFGPFRSRRGAELVADALLDGVQLDAGPLRRCTVRIPARNPSASPCALAELDRCGAPCAGRQTPEQYAPAVTALRELVAGQRGRALPLLVDQLSELAGAERFEEAAVRRDRLVELVRALDRAQRLAGLAALAELVAARPDGRGGWEFAVIRHGRLASAGVARRGVPPMPVVDALVASAETVLPGPGPLRGAPPEETALLLRWLTQPGTRLVRCDEPWAEPATAAGRWRAWASQAASAGPVHRD</sequence>
<feature type="region of interest" description="Disordered" evidence="2">
    <location>
        <begin position="1"/>
        <end position="65"/>
    </location>
</feature>
<dbReference type="InterPro" id="IPR036397">
    <property type="entry name" value="RNaseH_sf"/>
</dbReference>
<gene>
    <name evidence="4" type="ORF">LX83_002149</name>
</gene>
<dbReference type="GO" id="GO:0006289">
    <property type="term" value="P:nucleotide-excision repair"/>
    <property type="evidence" value="ECO:0007669"/>
    <property type="project" value="InterPro"/>
</dbReference>
<dbReference type="Pfam" id="PF01541">
    <property type="entry name" value="GIY-YIG"/>
    <property type="match status" value="1"/>
</dbReference>
<dbReference type="CDD" id="cd10434">
    <property type="entry name" value="GIY-YIG_UvrC_Cho"/>
    <property type="match status" value="1"/>
</dbReference>
<accession>A0AAE3GDB0</accession>
<keyword evidence="1" id="KW-0540">Nuclease</keyword>
<keyword evidence="1" id="KW-0269">Exonuclease</keyword>
<keyword evidence="1" id="KW-0378">Hydrolase</keyword>
<dbReference type="InterPro" id="IPR013520">
    <property type="entry name" value="Ribonucl_H"/>
</dbReference>
<dbReference type="NCBIfam" id="NF005907">
    <property type="entry name" value="PRK07883.1-5"/>
    <property type="match status" value="1"/>
</dbReference>
<keyword evidence="5" id="KW-1185">Reference proteome</keyword>
<dbReference type="InterPro" id="IPR000305">
    <property type="entry name" value="GIY-YIG_endonuc"/>
</dbReference>
<dbReference type="GO" id="GO:0004527">
    <property type="term" value="F:exonuclease activity"/>
    <property type="evidence" value="ECO:0007669"/>
    <property type="project" value="UniProtKB-KW"/>
</dbReference>
<comment type="caution">
    <text evidence="4">The sequence shown here is derived from an EMBL/GenBank/DDBJ whole genome shotgun (WGS) entry which is preliminary data.</text>
</comment>
<proteinExistence type="predicted"/>
<dbReference type="SUPFAM" id="SSF82771">
    <property type="entry name" value="GIY-YIG endonuclease"/>
    <property type="match status" value="1"/>
</dbReference>
<feature type="domain" description="GIY-YIG" evidence="3">
    <location>
        <begin position="280"/>
        <end position="358"/>
    </location>
</feature>
<dbReference type="GO" id="GO:0003887">
    <property type="term" value="F:DNA-directed DNA polymerase activity"/>
    <property type="evidence" value="ECO:0007669"/>
    <property type="project" value="InterPro"/>
</dbReference>
<dbReference type="InterPro" id="IPR006054">
    <property type="entry name" value="DnaQ"/>
</dbReference>
<dbReference type="GO" id="GO:0009380">
    <property type="term" value="C:excinuclease repair complex"/>
    <property type="evidence" value="ECO:0007669"/>
    <property type="project" value="TreeGrafter"/>
</dbReference>
<dbReference type="InterPro" id="IPR035901">
    <property type="entry name" value="GIY-YIG_endonuc_sf"/>
</dbReference>
<dbReference type="CDD" id="cd06127">
    <property type="entry name" value="DEDDh"/>
    <property type="match status" value="1"/>
</dbReference>
<feature type="compositionally biased region" description="Gly residues" evidence="2">
    <location>
        <begin position="25"/>
        <end position="36"/>
    </location>
</feature>
<dbReference type="SMART" id="SM00479">
    <property type="entry name" value="EXOIII"/>
    <property type="match status" value="1"/>
</dbReference>
<evidence type="ECO:0000256" key="2">
    <source>
        <dbReference type="SAM" id="MobiDB-lite"/>
    </source>
</evidence>
<dbReference type="FunFam" id="3.30.420.10:FF:000045">
    <property type="entry name" value="3'-5' exonuclease DinG"/>
    <property type="match status" value="1"/>
</dbReference>
<dbReference type="Gene3D" id="3.30.420.10">
    <property type="entry name" value="Ribonuclease H-like superfamily/Ribonuclease H"/>
    <property type="match status" value="1"/>
</dbReference>
<dbReference type="SMART" id="SM00465">
    <property type="entry name" value="GIYc"/>
    <property type="match status" value="1"/>
</dbReference>
<dbReference type="InterPro" id="IPR047296">
    <property type="entry name" value="GIY-YIG_UvrC_Cho"/>
</dbReference>
<dbReference type="EMBL" id="JAMTCK010000004">
    <property type="protein sequence ID" value="MCP2165300.1"/>
    <property type="molecule type" value="Genomic_DNA"/>
</dbReference>
<evidence type="ECO:0000259" key="3">
    <source>
        <dbReference type="PROSITE" id="PS50164"/>
    </source>
</evidence>
<dbReference type="Proteomes" id="UP001206128">
    <property type="component" value="Unassembled WGS sequence"/>
</dbReference>
<dbReference type="InterPro" id="IPR050066">
    <property type="entry name" value="UvrABC_protein_C"/>
</dbReference>
<evidence type="ECO:0000256" key="1">
    <source>
        <dbReference type="ARBA" id="ARBA00022839"/>
    </source>
</evidence>
<dbReference type="AlphaFoldDB" id="A0AAE3GDB0"/>
<organism evidence="4 5">
    <name type="scientific">Goodfellowiella coeruleoviolacea</name>
    <dbReference type="NCBI Taxonomy" id="334858"/>
    <lineage>
        <taxon>Bacteria</taxon>
        <taxon>Bacillati</taxon>
        <taxon>Actinomycetota</taxon>
        <taxon>Actinomycetes</taxon>
        <taxon>Pseudonocardiales</taxon>
        <taxon>Pseudonocardiaceae</taxon>
        <taxon>Goodfellowiella</taxon>
    </lineage>
</organism>
<evidence type="ECO:0000313" key="4">
    <source>
        <dbReference type="EMBL" id="MCP2165300.1"/>
    </source>
</evidence>
<dbReference type="Pfam" id="PF00929">
    <property type="entry name" value="RNase_T"/>
    <property type="match status" value="1"/>
</dbReference>
<dbReference type="RefSeq" id="WP_253769928.1">
    <property type="nucleotide sequence ID" value="NZ_JAMTCK010000004.1"/>
</dbReference>
<dbReference type="NCBIfam" id="NF005905">
    <property type="entry name" value="PRK07883.1-3"/>
    <property type="match status" value="1"/>
</dbReference>
<protein>
    <submittedName>
        <fullName evidence="4">DNA polymerase-3 subunit epsilon</fullName>
    </submittedName>
</protein>
<dbReference type="PANTHER" id="PTHR30562:SF1">
    <property type="entry name" value="UVRABC SYSTEM PROTEIN C"/>
    <property type="match status" value="1"/>
</dbReference>
<dbReference type="Gene3D" id="3.40.1440.10">
    <property type="entry name" value="GIY-YIG endonuclease"/>
    <property type="match status" value="1"/>
</dbReference>
<dbReference type="PROSITE" id="PS50164">
    <property type="entry name" value="GIY_YIG"/>
    <property type="match status" value="1"/>
</dbReference>
<dbReference type="InterPro" id="IPR012337">
    <property type="entry name" value="RNaseH-like_sf"/>
</dbReference>
<dbReference type="GO" id="GO:0006260">
    <property type="term" value="P:DNA replication"/>
    <property type="evidence" value="ECO:0007669"/>
    <property type="project" value="InterPro"/>
</dbReference>
<dbReference type="GO" id="GO:0003677">
    <property type="term" value="F:DNA binding"/>
    <property type="evidence" value="ECO:0007669"/>
    <property type="project" value="InterPro"/>
</dbReference>